<dbReference type="EMBL" id="BASE01000008">
    <property type="protein sequence ID" value="GAM12172.1"/>
    <property type="molecule type" value="Genomic_DNA"/>
</dbReference>
<protein>
    <submittedName>
        <fullName evidence="1">Uncharacterized protein</fullName>
    </submittedName>
</protein>
<evidence type="ECO:0000313" key="2">
    <source>
        <dbReference type="Proteomes" id="UP000031014"/>
    </source>
</evidence>
<comment type="caution">
    <text evidence="1">The sequence shown here is derived from an EMBL/GenBank/DDBJ whole genome shotgun (WGS) entry which is preliminary data.</text>
</comment>
<sequence length="82" mass="9665">MKNKKVFMRTVLVIATLIMIGRDYYLTKEDRPPNFSIQVDTYKDGGTKVYLGLGYKVIDYNQLDGRKDVVFIPFYLEMFEIK</sequence>
<dbReference type="AlphaFoldDB" id="A0A0A8WZI2"/>
<evidence type="ECO:0000313" key="1">
    <source>
        <dbReference type="EMBL" id="GAM12172.1"/>
    </source>
</evidence>
<accession>A0A0A8WZI2</accession>
<proteinExistence type="predicted"/>
<keyword evidence="2" id="KW-1185">Reference proteome</keyword>
<name>A0A0A8WZI2_MESS1</name>
<dbReference type="RefSeq" id="WP_052442043.1">
    <property type="nucleotide sequence ID" value="NZ_BASE01000008.1"/>
</dbReference>
<gene>
    <name evidence="1" type="ORF">SAMD00020551_0302</name>
</gene>
<reference evidence="1 2" key="1">
    <citation type="submission" date="2013-06" db="EMBL/GenBank/DDBJ databases">
        <title>Whole genome shotgun sequence of Bacillus selenatarsenatis SF-1.</title>
        <authorList>
            <person name="Kuroda M."/>
            <person name="Sei K."/>
            <person name="Yamashita M."/>
            <person name="Ike M."/>
        </authorList>
    </citation>
    <scope>NUCLEOTIDE SEQUENCE [LARGE SCALE GENOMIC DNA]</scope>
    <source>
        <strain evidence="1 2">SF-1</strain>
    </source>
</reference>
<organism evidence="1 2">
    <name type="scientific">Mesobacillus selenatarsenatis (strain DSM 18680 / JCM 14380 / FERM P-15431 / SF-1)</name>
    <dbReference type="NCBI Taxonomy" id="1321606"/>
    <lineage>
        <taxon>Bacteria</taxon>
        <taxon>Bacillati</taxon>
        <taxon>Bacillota</taxon>
        <taxon>Bacilli</taxon>
        <taxon>Bacillales</taxon>
        <taxon>Bacillaceae</taxon>
        <taxon>Mesobacillus</taxon>
    </lineage>
</organism>
<dbReference type="OrthoDB" id="1935917at2"/>
<dbReference type="Proteomes" id="UP000031014">
    <property type="component" value="Unassembled WGS sequence"/>
</dbReference>